<dbReference type="InterPro" id="IPR000515">
    <property type="entry name" value="MetI-like"/>
</dbReference>
<feature type="transmembrane region" description="Helical" evidence="7">
    <location>
        <begin position="82"/>
        <end position="101"/>
    </location>
</feature>
<dbReference type="PANTHER" id="PTHR43744:SF2">
    <property type="entry name" value="ARABINOOLIGOSACCHARIDES TRANSPORT SYSTEM PERMEASE PROTEIN ARAQ"/>
    <property type="match status" value="1"/>
</dbReference>
<dbReference type="GO" id="GO:0005886">
    <property type="term" value="C:plasma membrane"/>
    <property type="evidence" value="ECO:0007669"/>
    <property type="project" value="UniProtKB-SubCell"/>
</dbReference>
<dbReference type="InterPro" id="IPR035906">
    <property type="entry name" value="MetI-like_sf"/>
</dbReference>
<comment type="similarity">
    <text evidence="7">Belongs to the binding-protein-dependent transport system permease family.</text>
</comment>
<feature type="transmembrane region" description="Helical" evidence="7">
    <location>
        <begin position="20"/>
        <end position="39"/>
    </location>
</feature>
<feature type="transmembrane region" description="Helical" evidence="7">
    <location>
        <begin position="146"/>
        <end position="166"/>
    </location>
</feature>
<dbReference type="CDD" id="cd06261">
    <property type="entry name" value="TM_PBP2"/>
    <property type="match status" value="1"/>
</dbReference>
<keyword evidence="2 7" id="KW-0813">Transport</keyword>
<accession>A0A7X9XMS6</accession>
<feature type="transmembrane region" description="Helical" evidence="7">
    <location>
        <begin position="113"/>
        <end position="134"/>
    </location>
</feature>
<dbReference type="Pfam" id="PF00528">
    <property type="entry name" value="BPD_transp_1"/>
    <property type="match status" value="1"/>
</dbReference>
<protein>
    <submittedName>
        <fullName evidence="9">Carbohydrate ABC transporter permease</fullName>
    </submittedName>
</protein>
<evidence type="ECO:0000256" key="4">
    <source>
        <dbReference type="ARBA" id="ARBA00022692"/>
    </source>
</evidence>
<comment type="caution">
    <text evidence="9">The sequence shown here is derived from an EMBL/GenBank/DDBJ whole genome shotgun (WGS) entry which is preliminary data.</text>
</comment>
<evidence type="ECO:0000256" key="6">
    <source>
        <dbReference type="ARBA" id="ARBA00023136"/>
    </source>
</evidence>
<dbReference type="PROSITE" id="PS50928">
    <property type="entry name" value="ABC_TM1"/>
    <property type="match status" value="1"/>
</dbReference>
<dbReference type="EMBL" id="JABAGD010000003">
    <property type="protein sequence ID" value="NMF03574.1"/>
    <property type="molecule type" value="Genomic_DNA"/>
</dbReference>
<reference evidence="9 10" key="1">
    <citation type="submission" date="2020-04" db="EMBL/GenBank/DDBJ databases">
        <authorList>
            <person name="Hitch T.C.A."/>
            <person name="Wylensek D."/>
            <person name="Clavel T."/>
        </authorList>
    </citation>
    <scope>NUCLEOTIDE SEQUENCE [LARGE SCALE GENOMIC DNA]</scope>
    <source>
        <strain evidence="9 10">WB01_NA02</strain>
    </source>
</reference>
<gene>
    <name evidence="9" type="ORF">HF849_02230</name>
</gene>
<evidence type="ECO:0000256" key="7">
    <source>
        <dbReference type="RuleBase" id="RU363032"/>
    </source>
</evidence>
<dbReference type="PANTHER" id="PTHR43744">
    <property type="entry name" value="ABC TRANSPORTER PERMEASE PROTEIN MG189-RELATED-RELATED"/>
    <property type="match status" value="1"/>
</dbReference>
<evidence type="ECO:0000259" key="8">
    <source>
        <dbReference type="PROSITE" id="PS50928"/>
    </source>
</evidence>
<dbReference type="RefSeq" id="WP_168980953.1">
    <property type="nucleotide sequence ID" value="NZ_JABAGD010000003.1"/>
</dbReference>
<keyword evidence="3" id="KW-1003">Cell membrane</keyword>
<sequence>MEEKVKRTNSMKINSKSVAWYILLIILTLICLVPFYIMLIDCTHTNGEIASKLWILPGTALLDNYHRLIESVPIWKGFGNSLFIAVAVTVVSGYFSALTAYGFSRYKFKGNKMLYAIVLGSMMIPMQLGFIGFYQLISKMHLLNSYIPLIIPSIANASSVFFIKGYTDGAVHESLIEAARIDGCSEFAIFNKIGLPLIMPSIATMSIFTFIGTWNNYLTPLILISDMDKYTLPIMQVVAKGVYKTEFGAIYTCIAISVVPIMIAFAFLSKKIIGGLTIGGVKG</sequence>
<dbReference type="AlphaFoldDB" id="A0A7X9XMS6"/>
<feature type="transmembrane region" description="Helical" evidence="7">
    <location>
        <begin position="249"/>
        <end position="268"/>
    </location>
</feature>
<dbReference type="GO" id="GO:0055085">
    <property type="term" value="P:transmembrane transport"/>
    <property type="evidence" value="ECO:0007669"/>
    <property type="project" value="InterPro"/>
</dbReference>
<keyword evidence="4 7" id="KW-0812">Transmembrane</keyword>
<dbReference type="SUPFAM" id="SSF161098">
    <property type="entry name" value="MetI-like"/>
    <property type="match status" value="1"/>
</dbReference>
<comment type="subcellular location">
    <subcellularLocation>
        <location evidence="1 7">Cell membrane</location>
        <topology evidence="1 7">Multi-pass membrane protein</topology>
    </subcellularLocation>
</comment>
<evidence type="ECO:0000313" key="10">
    <source>
        <dbReference type="Proteomes" id="UP000587880"/>
    </source>
</evidence>
<dbReference type="Proteomes" id="UP000587880">
    <property type="component" value="Unassembled WGS sequence"/>
</dbReference>
<feature type="transmembrane region" description="Helical" evidence="7">
    <location>
        <begin position="187"/>
        <end position="211"/>
    </location>
</feature>
<dbReference type="Gene3D" id="1.10.3720.10">
    <property type="entry name" value="MetI-like"/>
    <property type="match status" value="1"/>
</dbReference>
<evidence type="ECO:0000256" key="5">
    <source>
        <dbReference type="ARBA" id="ARBA00022989"/>
    </source>
</evidence>
<name>A0A7X9XMS6_CLOBE</name>
<keyword evidence="6 7" id="KW-0472">Membrane</keyword>
<keyword evidence="5 7" id="KW-1133">Transmembrane helix</keyword>
<feature type="domain" description="ABC transmembrane type-1" evidence="8">
    <location>
        <begin position="78"/>
        <end position="268"/>
    </location>
</feature>
<evidence type="ECO:0000256" key="1">
    <source>
        <dbReference type="ARBA" id="ARBA00004651"/>
    </source>
</evidence>
<evidence type="ECO:0000256" key="3">
    <source>
        <dbReference type="ARBA" id="ARBA00022475"/>
    </source>
</evidence>
<organism evidence="9 10">
    <name type="scientific">Clostridium beijerinckii</name>
    <name type="common">Clostridium MP</name>
    <dbReference type="NCBI Taxonomy" id="1520"/>
    <lineage>
        <taxon>Bacteria</taxon>
        <taxon>Bacillati</taxon>
        <taxon>Bacillota</taxon>
        <taxon>Clostridia</taxon>
        <taxon>Eubacteriales</taxon>
        <taxon>Clostridiaceae</taxon>
        <taxon>Clostridium</taxon>
    </lineage>
</organism>
<evidence type="ECO:0000313" key="9">
    <source>
        <dbReference type="EMBL" id="NMF03574.1"/>
    </source>
</evidence>
<evidence type="ECO:0000256" key="2">
    <source>
        <dbReference type="ARBA" id="ARBA00022448"/>
    </source>
</evidence>
<proteinExistence type="inferred from homology"/>